<accession>A0A6C0C3B1</accession>
<proteinExistence type="predicted"/>
<protein>
    <recommendedName>
        <fullName evidence="2">HNH endonuclease</fullName>
    </recommendedName>
</protein>
<dbReference type="AlphaFoldDB" id="A0A6C0C3B1"/>
<name>A0A6C0C3B1_9ZZZZ</name>
<dbReference type="EMBL" id="MN739312">
    <property type="protein sequence ID" value="QHS98013.1"/>
    <property type="molecule type" value="Genomic_DNA"/>
</dbReference>
<dbReference type="InterPro" id="IPR007979">
    <property type="entry name" value="NlaIII/ICEA1"/>
</dbReference>
<organism evidence="1">
    <name type="scientific">viral metagenome</name>
    <dbReference type="NCBI Taxonomy" id="1070528"/>
    <lineage>
        <taxon>unclassified sequences</taxon>
        <taxon>metagenomes</taxon>
        <taxon>organismal metagenomes</taxon>
    </lineage>
</organism>
<evidence type="ECO:0000313" key="1">
    <source>
        <dbReference type="EMBL" id="QHS98013.1"/>
    </source>
</evidence>
<reference evidence="1" key="1">
    <citation type="journal article" date="2020" name="Nature">
        <title>Giant virus diversity and host interactions through global metagenomics.</title>
        <authorList>
            <person name="Schulz F."/>
            <person name="Roux S."/>
            <person name="Paez-Espino D."/>
            <person name="Jungbluth S."/>
            <person name="Walsh D.A."/>
            <person name="Denef V.J."/>
            <person name="McMahon K.D."/>
            <person name="Konstantinidis K.T."/>
            <person name="Eloe-Fadrosh E.A."/>
            <person name="Kyrpides N.C."/>
            <person name="Woyke T."/>
        </authorList>
    </citation>
    <scope>NUCLEOTIDE SEQUENCE</scope>
    <source>
        <strain evidence="1">GVMAG-M-3300020182-84</strain>
    </source>
</reference>
<evidence type="ECO:0008006" key="2">
    <source>
        <dbReference type="Google" id="ProtNLM"/>
    </source>
</evidence>
<sequence>MEEVNSVLTSIIDKLPGVPKITKKQKEVDKVFQPDPSGNSLWVSRDDIRKNPMLDWGNNGAARHGVYFADKRYIWEKQGDRSITALRTVGFSDCALYGASRPIRKDIHEHHKAMGCVVCGSRSDLVTDHKNDLYNDPRVLNAKTQTNDDFQCLCNHCNLQKRQISKKTKEIGKRIGATTIPSLAVFGVDFIEGGESFDGTKVDAMVGTYWYDPVEFMKIMKQQVYQFCN</sequence>
<dbReference type="Pfam" id="PF05315">
    <property type="entry name" value="ICEA"/>
    <property type="match status" value="1"/>
</dbReference>